<organism evidence="2 3">
    <name type="scientific">Gigaspora margarita</name>
    <dbReference type="NCBI Taxonomy" id="4874"/>
    <lineage>
        <taxon>Eukaryota</taxon>
        <taxon>Fungi</taxon>
        <taxon>Fungi incertae sedis</taxon>
        <taxon>Mucoromycota</taxon>
        <taxon>Glomeromycotina</taxon>
        <taxon>Glomeromycetes</taxon>
        <taxon>Diversisporales</taxon>
        <taxon>Gigasporaceae</taxon>
        <taxon>Gigaspora</taxon>
    </lineage>
</organism>
<accession>A0ABN7XIV5</accession>
<name>A0ABN7XIV5_GIGMA</name>
<gene>
    <name evidence="2" type="ORF">GMARGA_LOCUS43531</name>
</gene>
<reference evidence="2 3" key="1">
    <citation type="submission" date="2021-06" db="EMBL/GenBank/DDBJ databases">
        <authorList>
            <person name="Kallberg Y."/>
            <person name="Tangrot J."/>
            <person name="Rosling A."/>
        </authorList>
    </citation>
    <scope>NUCLEOTIDE SEQUENCE [LARGE SCALE GENOMIC DNA]</scope>
    <source>
        <strain evidence="2 3">120-4 pot B 10/14</strain>
    </source>
</reference>
<feature type="non-terminal residue" evidence="2">
    <location>
        <position position="1"/>
    </location>
</feature>
<evidence type="ECO:0000313" key="2">
    <source>
        <dbReference type="EMBL" id="CAG8854710.1"/>
    </source>
</evidence>
<protein>
    <submittedName>
        <fullName evidence="2">31551_t:CDS:1</fullName>
    </submittedName>
</protein>
<dbReference type="Proteomes" id="UP000789901">
    <property type="component" value="Unassembled WGS sequence"/>
</dbReference>
<evidence type="ECO:0000256" key="1">
    <source>
        <dbReference type="SAM" id="Coils"/>
    </source>
</evidence>
<dbReference type="EMBL" id="CAJVQB010141562">
    <property type="protein sequence ID" value="CAG8854710.1"/>
    <property type="molecule type" value="Genomic_DNA"/>
</dbReference>
<keyword evidence="3" id="KW-1185">Reference proteome</keyword>
<feature type="non-terminal residue" evidence="2">
    <location>
        <position position="260"/>
    </location>
</feature>
<feature type="coiled-coil region" evidence="1">
    <location>
        <begin position="9"/>
        <end position="87"/>
    </location>
</feature>
<proteinExistence type="predicted"/>
<sequence>SENQNTIKIEKKECEKAMMIENYKELQRKVELKKEQLKKENVIESQKKAKIQKKQLKKENVIESQKKAEIQKKQLKKENAIEKVELQIKQLKLLDCADEYVADNSLKKVIKDKKRTAVLYLQSSTTPDKHDCVVSKQKDDGSFEISETVCKEIDIPVDVIPVVKKETEKELLDCTDKYDVAITIVQDAASPDKCEEIVSKQKDDGSIELDDSVCFELGAPKEDIITTIKKKITNEKLKSSEHSTSLSTAINLAYLKNAAS</sequence>
<comment type="caution">
    <text evidence="2">The sequence shown here is derived from an EMBL/GenBank/DDBJ whole genome shotgun (WGS) entry which is preliminary data.</text>
</comment>
<evidence type="ECO:0000313" key="3">
    <source>
        <dbReference type="Proteomes" id="UP000789901"/>
    </source>
</evidence>
<keyword evidence="1" id="KW-0175">Coiled coil</keyword>